<keyword evidence="1" id="KW-0472">Membrane</keyword>
<protein>
    <submittedName>
        <fullName evidence="2">CbtA family protein</fullName>
    </submittedName>
</protein>
<feature type="transmembrane region" description="Helical" evidence="1">
    <location>
        <begin position="171"/>
        <end position="192"/>
    </location>
</feature>
<keyword evidence="3" id="KW-1185">Reference proteome</keyword>
<comment type="caution">
    <text evidence="2">The sequence shown here is derived from an EMBL/GenBank/DDBJ whole genome shotgun (WGS) entry which is preliminary data.</text>
</comment>
<organism evidence="2 3">
    <name type="scientific">Sphingomonas mollis</name>
    <dbReference type="NCBI Taxonomy" id="2795726"/>
    <lineage>
        <taxon>Bacteria</taxon>
        <taxon>Pseudomonadati</taxon>
        <taxon>Pseudomonadota</taxon>
        <taxon>Alphaproteobacteria</taxon>
        <taxon>Sphingomonadales</taxon>
        <taxon>Sphingomonadaceae</taxon>
        <taxon>Sphingomonas</taxon>
    </lineage>
</organism>
<sequence>MTKHLLWRGMLAGSIGALVAATLALLFAEPSIDAAIAFEAHRAAHAMSGMADEELVNRTTQKGLGLYTAMIVYGAALGGLFAIVFAAAYGRLGQLGPRSMSLLMALAAFVVIVAVPAIKYPPTPPAVGLHETVRLRTGAYFAMLACSLIAAIGGITAFRRMAGRHALMDRLAIGLLAFIAIVALLQALLPVIDEVPGDFPATLLWQFRVAAIGTQGAFWLVMGYAFGRFAERLLLARNGAFQ</sequence>
<feature type="transmembrane region" description="Helical" evidence="1">
    <location>
        <begin position="64"/>
        <end position="88"/>
    </location>
</feature>
<dbReference type="Pfam" id="PF09490">
    <property type="entry name" value="CbtA"/>
    <property type="match status" value="1"/>
</dbReference>
<gene>
    <name evidence="2" type="ORF">JAO74_08005</name>
</gene>
<feature type="transmembrane region" description="Helical" evidence="1">
    <location>
        <begin position="100"/>
        <end position="118"/>
    </location>
</feature>
<accession>A0ABS0XNX3</accession>
<dbReference type="InterPro" id="IPR012666">
    <property type="entry name" value="CbtA_put"/>
</dbReference>
<keyword evidence="1" id="KW-1133">Transmembrane helix</keyword>
<feature type="transmembrane region" description="Helical" evidence="1">
    <location>
        <begin position="204"/>
        <end position="227"/>
    </location>
</feature>
<reference evidence="3" key="1">
    <citation type="submission" date="2020-12" db="EMBL/GenBank/DDBJ databases">
        <title>Hymenobacter sp.</title>
        <authorList>
            <person name="Kim M.K."/>
        </authorList>
    </citation>
    <scope>NUCLEOTIDE SEQUENCE [LARGE SCALE GENOMIC DNA]</scope>
    <source>
        <strain evidence="3">BT553</strain>
    </source>
</reference>
<proteinExistence type="predicted"/>
<feature type="transmembrane region" description="Helical" evidence="1">
    <location>
        <begin position="138"/>
        <end position="159"/>
    </location>
</feature>
<dbReference type="Proteomes" id="UP000640426">
    <property type="component" value="Unassembled WGS sequence"/>
</dbReference>
<evidence type="ECO:0000313" key="2">
    <source>
        <dbReference type="EMBL" id="MBJ6121731.1"/>
    </source>
</evidence>
<name>A0ABS0XNX3_9SPHN</name>
<dbReference type="EMBL" id="JAELXS010000004">
    <property type="protein sequence ID" value="MBJ6121731.1"/>
    <property type="molecule type" value="Genomic_DNA"/>
</dbReference>
<evidence type="ECO:0000313" key="3">
    <source>
        <dbReference type="Proteomes" id="UP000640426"/>
    </source>
</evidence>
<keyword evidence="1" id="KW-0812">Transmembrane</keyword>
<dbReference type="RefSeq" id="WP_199036852.1">
    <property type="nucleotide sequence ID" value="NZ_JAELXS010000004.1"/>
</dbReference>
<evidence type="ECO:0000256" key="1">
    <source>
        <dbReference type="SAM" id="Phobius"/>
    </source>
</evidence>